<accession>A0ABM7SF75</accession>
<gene>
    <name evidence="1" type="ORF">NHP190012_11550</name>
</gene>
<evidence type="ECO:0000313" key="2">
    <source>
        <dbReference type="Proteomes" id="UP000826146"/>
    </source>
</evidence>
<keyword evidence="2" id="KW-1185">Reference proteome</keyword>
<proteinExistence type="predicted"/>
<name>A0ABM7SF75_9HELI</name>
<reference evidence="1 2" key="1">
    <citation type="submission" date="2021-07" db="EMBL/GenBank/DDBJ databases">
        <title>Novel Helicobacter sp. Isolated from a cat.</title>
        <authorList>
            <person name="Rimbara E."/>
            <person name="Suzuki M."/>
        </authorList>
    </citation>
    <scope>NUCLEOTIDE SEQUENCE [LARGE SCALE GENOMIC DNA]</scope>
    <source>
        <strain evidence="2">NHP19-012</strain>
    </source>
</reference>
<evidence type="ECO:0000313" key="1">
    <source>
        <dbReference type="EMBL" id="BCZ19513.1"/>
    </source>
</evidence>
<sequence length="82" mass="9771">MQKEKFPFVYEVTKYATARPFTHLNLAFQKFFKDLKLGKVSYPRFKRKREYQGSFYIGGDQVKIIQGDKRIISKSLTCLRLK</sequence>
<dbReference type="Proteomes" id="UP000826146">
    <property type="component" value="Chromosome"/>
</dbReference>
<dbReference type="EMBL" id="AP024819">
    <property type="protein sequence ID" value="BCZ19513.1"/>
    <property type="molecule type" value="Genomic_DNA"/>
</dbReference>
<protein>
    <submittedName>
        <fullName evidence="1">Uncharacterized protein</fullName>
    </submittedName>
</protein>
<organism evidence="1 2">
    <name type="scientific">Helicobacter gastrofelis</name>
    <dbReference type="NCBI Taxonomy" id="2849642"/>
    <lineage>
        <taxon>Bacteria</taxon>
        <taxon>Pseudomonadati</taxon>
        <taxon>Campylobacterota</taxon>
        <taxon>Epsilonproteobacteria</taxon>
        <taxon>Campylobacterales</taxon>
        <taxon>Helicobacteraceae</taxon>
        <taxon>Helicobacter</taxon>
    </lineage>
</organism>